<dbReference type="GO" id="GO:0008270">
    <property type="term" value="F:zinc ion binding"/>
    <property type="evidence" value="ECO:0007669"/>
    <property type="project" value="UniProtKB-KW"/>
</dbReference>
<sequence>MEIGTEISRKIRTAIKGKLQELGAYMDEELPDYIMVMVANKKSQKQMTDDLSLFLGSNTSRFTTWLQGVLDKLRSVTPEPKSIKDSDAVIFESNMQMLKCREDVIIDCPALTVSSTRHESYESSTNPHGRTTSGTSAAMRLTSAVRPLQELSPSEAVIDIKLDLDDPFNEDLSFAPDNALVSKKRPGLSASYRTLKPTAEIYRPPGSGQHAYYIQENNSLLQRLPKNNIAPEKSLKVQGGRPVGSVRLKDSKGASGFSETYWTALHLTAENEREEEASRKRRLPMASSIVKVKKLSNDGEEEVEEEEEEEDYIFQTTGISSSVSVPSRLERRPTLPPSKQANKNLILKAISEAQESVTKTTRYSAVPQKQTVPVAPRSRILSEEEISLMQNRMSMLTYPTDFQQLPEQQKETITGDVQRMDLLSRLQTDLNEEVQLGNTDSEEAESMKSVDSRSFILKRNKLFKEPSQKFQNTSSLNVNQAQPLPGRLIQPREVPPCEEPESPKFIVTLDGVPSPPGYASDQEVEEEAMCITEQGESYSEQCGGLAMAEEKYPLQLVAEPLCSTDVVMENVSGSSKEKLRERCKYWPACKNADSCAYHHPTTVCKAFPKCRFAEKCFFIHPNCKFDAKCTKADCPFTHASKRFPVPQTKPVSVPSSQPGTQICRYFPACKKTDCLFYHPKHCRFNNQCTRPDCKFYHPSVSVPPRHALTWTRAQASD</sequence>
<dbReference type="PROSITE" id="PS50103">
    <property type="entry name" value="ZF_C3H1"/>
    <property type="match status" value="2"/>
</dbReference>
<keyword evidence="9 11" id="KW-0539">Nucleus</keyword>
<dbReference type="InterPro" id="IPR040366">
    <property type="entry name" value="Nab2/ZC3H14"/>
</dbReference>
<reference evidence="13" key="1">
    <citation type="thesis" date="2020" institute="ProQuest LLC" country="789 East Eisenhower Parkway, Ann Arbor, MI, USA">
        <title>Comparative Genomics and Chromosome Evolution.</title>
        <authorList>
            <person name="Mudd A.B."/>
        </authorList>
    </citation>
    <scope>NUCLEOTIDE SEQUENCE</scope>
    <source>
        <strain evidence="13">Female2</strain>
        <tissue evidence="13">Blood</tissue>
    </source>
</reference>
<dbReference type="OrthoDB" id="5589010at2759"/>
<dbReference type="AlphaFoldDB" id="A0A8T2JZX1"/>
<comment type="caution">
    <text evidence="13">The sequence shown here is derived from an EMBL/GenBank/DDBJ whole genome shotgun (WGS) entry which is preliminary data.</text>
</comment>
<organism evidence="13 14">
    <name type="scientific">Hymenochirus boettgeri</name>
    <name type="common">Congo dwarf clawed frog</name>
    <dbReference type="NCBI Taxonomy" id="247094"/>
    <lineage>
        <taxon>Eukaryota</taxon>
        <taxon>Metazoa</taxon>
        <taxon>Chordata</taxon>
        <taxon>Craniata</taxon>
        <taxon>Vertebrata</taxon>
        <taxon>Euteleostomi</taxon>
        <taxon>Amphibia</taxon>
        <taxon>Batrachia</taxon>
        <taxon>Anura</taxon>
        <taxon>Pipoidea</taxon>
        <taxon>Pipidae</taxon>
        <taxon>Pipinae</taxon>
        <taxon>Hymenochirus</taxon>
    </lineage>
</organism>
<proteinExistence type="inferred from homology"/>
<dbReference type="GO" id="GO:0005737">
    <property type="term" value="C:cytoplasm"/>
    <property type="evidence" value="ECO:0007669"/>
    <property type="project" value="TreeGrafter"/>
</dbReference>
<dbReference type="EMBL" id="JAACNH010000003">
    <property type="protein sequence ID" value="KAG8449074.1"/>
    <property type="molecule type" value="Genomic_DNA"/>
</dbReference>
<gene>
    <name evidence="13" type="ORF">GDO86_015938</name>
</gene>
<evidence type="ECO:0000256" key="4">
    <source>
        <dbReference type="ARBA" id="ARBA00022723"/>
    </source>
</evidence>
<evidence type="ECO:0000256" key="11">
    <source>
        <dbReference type="RuleBase" id="RU369058"/>
    </source>
</evidence>
<dbReference type="GO" id="GO:0043488">
    <property type="term" value="P:regulation of mRNA stability"/>
    <property type="evidence" value="ECO:0007669"/>
    <property type="project" value="UniProtKB-UniRule"/>
</dbReference>
<evidence type="ECO:0000256" key="10">
    <source>
        <dbReference type="PROSITE-ProRule" id="PRU00723"/>
    </source>
</evidence>
<feature type="domain" description="C3H1-type" evidence="12">
    <location>
        <begin position="668"/>
        <end position="700"/>
    </location>
</feature>
<dbReference type="FunFam" id="1.20.1390.10:FF:000006">
    <property type="entry name" value="zinc finger CCCH domain-containing protein 14"/>
    <property type="match status" value="1"/>
</dbReference>
<feature type="zinc finger region" description="C3H1-type" evidence="10">
    <location>
        <begin position="668"/>
        <end position="700"/>
    </location>
</feature>
<name>A0A8T2JZX1_9PIPI</name>
<evidence type="ECO:0000256" key="1">
    <source>
        <dbReference type="ARBA" id="ARBA00004324"/>
    </source>
</evidence>
<feature type="domain" description="C3H1-type" evidence="12">
    <location>
        <begin position="577"/>
        <end position="602"/>
    </location>
</feature>
<evidence type="ECO:0000256" key="9">
    <source>
        <dbReference type="ARBA" id="ARBA00023242"/>
    </source>
</evidence>
<evidence type="ECO:0000256" key="8">
    <source>
        <dbReference type="ARBA" id="ARBA00022884"/>
    </source>
</evidence>
<keyword evidence="8 11" id="KW-0694">RNA-binding</keyword>
<protein>
    <recommendedName>
        <fullName evidence="3 11">Zinc finger CCCH domain-containing protein 14</fullName>
    </recommendedName>
</protein>
<dbReference type="SMART" id="SM00356">
    <property type="entry name" value="ZnF_C3H1"/>
    <property type="match status" value="3"/>
</dbReference>
<evidence type="ECO:0000256" key="7">
    <source>
        <dbReference type="ARBA" id="ARBA00022833"/>
    </source>
</evidence>
<dbReference type="Gene3D" id="4.10.1000.30">
    <property type="match status" value="1"/>
</dbReference>
<dbReference type="Gene3D" id="1.20.1390.10">
    <property type="entry name" value="PWI domain"/>
    <property type="match status" value="1"/>
</dbReference>
<keyword evidence="7 10" id="KW-0862">Zinc</keyword>
<evidence type="ECO:0000256" key="6">
    <source>
        <dbReference type="ARBA" id="ARBA00022771"/>
    </source>
</evidence>
<dbReference type="FunFam" id="4.10.1000.30:FF:000001">
    <property type="entry name" value="Zinc finger CCCH domain-containing protein 14"/>
    <property type="match status" value="1"/>
</dbReference>
<dbReference type="GO" id="GO:0008143">
    <property type="term" value="F:poly(A) binding"/>
    <property type="evidence" value="ECO:0007669"/>
    <property type="project" value="UniProtKB-UniRule"/>
</dbReference>
<evidence type="ECO:0000313" key="14">
    <source>
        <dbReference type="Proteomes" id="UP000812440"/>
    </source>
</evidence>
<keyword evidence="4 10" id="KW-0479">Metal-binding</keyword>
<dbReference type="Pfam" id="PF14608">
    <property type="entry name" value="zf-CCCH_2"/>
    <property type="match status" value="5"/>
</dbReference>
<keyword evidence="5 11" id="KW-0677">Repeat</keyword>
<comment type="function">
    <text evidence="11">RNA-binding protein involved in the biogenesis of circular RNAs (circRNAs), which are produced by back-splicing circularization of pre-mRNAs. Acts by binding to both exon-intron boundary and 3'-UTR of pre-mRNAs to promote circRNA biogenesis through dimerization and the association with the spliceosome.</text>
</comment>
<keyword evidence="14" id="KW-1185">Reference proteome</keyword>
<dbReference type="PANTHER" id="PTHR14738">
    <property type="entry name" value="ZINC FINGER CCCH DOMAIN-CONTAINING PROTEIN 14"/>
    <property type="match status" value="1"/>
</dbReference>
<dbReference type="FunFam" id="4.10.1000.40:FF:000006">
    <property type="entry name" value="Zinc finger CCCH domain-containing protein 14"/>
    <property type="match status" value="1"/>
</dbReference>
<comment type="similarity">
    <text evidence="2 11">Belongs to the ZC3H14 family.</text>
</comment>
<keyword evidence="6 10" id="KW-0863">Zinc-finger</keyword>
<dbReference type="Proteomes" id="UP000812440">
    <property type="component" value="Chromosome 8_10"/>
</dbReference>
<dbReference type="InterPro" id="IPR000571">
    <property type="entry name" value="Znf_CCCH"/>
</dbReference>
<feature type="zinc finger region" description="C3H1-type" evidence="10">
    <location>
        <begin position="577"/>
        <end position="602"/>
    </location>
</feature>
<dbReference type="PANTHER" id="PTHR14738:SF29">
    <property type="entry name" value="ZINC FINGER CCCH DOMAIN-CONTAINING PROTEIN 14"/>
    <property type="match status" value="1"/>
</dbReference>
<dbReference type="GO" id="GO:0016607">
    <property type="term" value="C:nuclear speck"/>
    <property type="evidence" value="ECO:0007669"/>
    <property type="project" value="UniProtKB-SubCell"/>
</dbReference>
<dbReference type="Gene3D" id="4.10.1000.40">
    <property type="match status" value="1"/>
</dbReference>
<evidence type="ECO:0000256" key="2">
    <source>
        <dbReference type="ARBA" id="ARBA00008423"/>
    </source>
</evidence>
<evidence type="ECO:0000259" key="12">
    <source>
        <dbReference type="PROSITE" id="PS50103"/>
    </source>
</evidence>
<evidence type="ECO:0000256" key="3">
    <source>
        <dbReference type="ARBA" id="ARBA00015071"/>
    </source>
</evidence>
<evidence type="ECO:0000256" key="5">
    <source>
        <dbReference type="ARBA" id="ARBA00022737"/>
    </source>
</evidence>
<evidence type="ECO:0000313" key="13">
    <source>
        <dbReference type="EMBL" id="KAG8449074.1"/>
    </source>
</evidence>
<accession>A0A8T2JZX1</accession>
<comment type="subcellular location">
    <subcellularLocation>
        <location evidence="1 11">Nucleus speckle</location>
    </subcellularLocation>
</comment>